<reference evidence="1" key="1">
    <citation type="submission" date="2022-10" db="EMBL/GenBank/DDBJ databases">
        <title>Culturing micro-colonial fungi from biological soil crusts in the Mojave desert and describing Neophaeococcomyces mojavensis, and introducing the new genera and species Taxawa tesnikishii.</title>
        <authorList>
            <person name="Kurbessoian T."/>
            <person name="Stajich J.E."/>
        </authorList>
    </citation>
    <scope>NUCLEOTIDE SEQUENCE</scope>
    <source>
        <strain evidence="1">JES_112</strain>
    </source>
</reference>
<evidence type="ECO:0000313" key="2">
    <source>
        <dbReference type="Proteomes" id="UP001172386"/>
    </source>
</evidence>
<proteinExistence type="predicted"/>
<name>A0ACC3A9R4_9EURO</name>
<dbReference type="EMBL" id="JAPDRQ010000061">
    <property type="protein sequence ID" value="KAJ9657665.1"/>
    <property type="molecule type" value="Genomic_DNA"/>
</dbReference>
<comment type="caution">
    <text evidence="1">The sequence shown here is derived from an EMBL/GenBank/DDBJ whole genome shotgun (WGS) entry which is preliminary data.</text>
</comment>
<keyword evidence="2" id="KW-1185">Reference proteome</keyword>
<gene>
    <name evidence="1" type="primary">rad16</name>
    <name evidence="1" type="ORF">H2198_004193</name>
</gene>
<accession>A0ACC3A9R4</accession>
<evidence type="ECO:0000313" key="1">
    <source>
        <dbReference type="EMBL" id="KAJ9657665.1"/>
    </source>
</evidence>
<protein>
    <submittedName>
        <fullName evidence="1">DNA repair protein RAD16</fullName>
    </submittedName>
</protein>
<sequence length="955" mass="107516">MPAANGQPAVKLTLPLQFQQEIYSLLRSEDVLIILARGLGLLQIVTNLLHSYDVAGNSLVIVVGAEDQENEWIGEALAEHHATSRSPLSKGLRVINTDKATVSMREKIYADGGVVSVTSRILIVDLLSKLLDPETVTGLVVLHAERAIATSVEAFIVRVFRQYNKIGFLKAFCDAPEPLISSYAPLASMMKNLFLRRPSIWPRFHASIAQSLEGKRKAEVIELEVPMSETMLTIQQAVLECIEASISELRKTNSGVEMDDWTTDSALHTNFDAIVRRQLDPVWHRVSWRTKEIANDLTTLRTILHALLYYDCVSFLKYLDTVLATHSPPPGSTRKDQSPWLFLDSANTIFQEAKARVYAGNFKDREALSSAHLPDSLTPVLEEQPKWAVLAEVLAEIETEQYFNPQLRDGSNNSILIMCNDQRTCRQIREYLECMHVKPLPQDMNNGAAPHQEEEEAGKASAEFMLRRKLREYLNWRRTFSLVSAQLFDANQKSLNDIKSKSSINPRLGNKPPPNKRRRARGGGTIGLAGRTIGAITALDDKESQINGLIADLQPTEVESLQRDDAIIDDLTDAIEDHFTLYEPTDQILIHPFSGDADDLLLEETRPKHIIMFSPNAEFIRRVEVYRSSHTSLDSTTPTADLNVRVYFIYYANSVEEQRYLSTVRREKEAFTKLIRERSTMAVTLNDAPLNPEEQFLRTVNTRIAGGGRLAATAAPPTVVVDVREFRSALPSLLHGRNMAIVPCQLTVGDYVLSPQIAVERKSIRDLIQSFKSGRLFNQAETLLQHYKYPFLLIEFDQNKSFTLDPFADLTSSLSNLKLPDSETRDLQSKIVLLTLSFPRLKIIWSSSPFQTAQIFEELKKQQEEPDPLKAVRIGLSDDEDEGERTFNTGPQDLLRAIPGVSGKNASRLYLECRNVQEVANMTLEELDPLVGREAGRQIIRFFNKSVFDDESMLA</sequence>
<dbReference type="Proteomes" id="UP001172386">
    <property type="component" value="Unassembled WGS sequence"/>
</dbReference>
<organism evidence="1 2">
    <name type="scientific">Neophaeococcomyces mojaviensis</name>
    <dbReference type="NCBI Taxonomy" id="3383035"/>
    <lineage>
        <taxon>Eukaryota</taxon>
        <taxon>Fungi</taxon>
        <taxon>Dikarya</taxon>
        <taxon>Ascomycota</taxon>
        <taxon>Pezizomycotina</taxon>
        <taxon>Eurotiomycetes</taxon>
        <taxon>Chaetothyriomycetidae</taxon>
        <taxon>Chaetothyriales</taxon>
        <taxon>Chaetothyriales incertae sedis</taxon>
        <taxon>Neophaeococcomyces</taxon>
    </lineage>
</organism>